<feature type="domain" description="PD-(D/E)XK endonuclease-like" evidence="1">
    <location>
        <begin position="662"/>
        <end position="942"/>
    </location>
</feature>
<evidence type="ECO:0000259" key="1">
    <source>
        <dbReference type="Pfam" id="PF12705"/>
    </source>
</evidence>
<reference evidence="3" key="1">
    <citation type="journal article" date="2019" name="Int. J. Syst. Evol. Microbiol.">
        <title>The Global Catalogue of Microorganisms (GCM) 10K type strain sequencing project: providing services to taxonomists for standard genome sequencing and annotation.</title>
        <authorList>
            <consortium name="The Broad Institute Genomics Platform"/>
            <consortium name="The Broad Institute Genome Sequencing Center for Infectious Disease"/>
            <person name="Wu L."/>
            <person name="Ma J."/>
        </authorList>
    </citation>
    <scope>NUCLEOTIDE SEQUENCE [LARGE SCALE GENOMIC DNA]</scope>
    <source>
        <strain evidence="3">CGMCC 1.15111</strain>
    </source>
</reference>
<proteinExistence type="predicted"/>
<dbReference type="InterPro" id="IPR011604">
    <property type="entry name" value="PDDEXK-like_dom_sf"/>
</dbReference>
<evidence type="ECO:0000313" key="2">
    <source>
        <dbReference type="EMBL" id="GHE71141.1"/>
    </source>
</evidence>
<dbReference type="RefSeq" id="WP_189630993.1">
    <property type="nucleotide sequence ID" value="NZ_BNAG01000004.1"/>
</dbReference>
<dbReference type="InterPro" id="IPR038726">
    <property type="entry name" value="PDDEXK_AddAB-type"/>
</dbReference>
<comment type="caution">
    <text evidence="2">The sequence shown here is derived from an EMBL/GenBank/DDBJ whole genome shotgun (WGS) entry which is preliminary data.</text>
</comment>
<dbReference type="Pfam" id="PF12705">
    <property type="entry name" value="PDDEXK_1"/>
    <property type="match status" value="1"/>
</dbReference>
<keyword evidence="3" id="KW-1185">Reference proteome</keyword>
<dbReference type="InterPro" id="IPR027417">
    <property type="entry name" value="P-loop_NTPase"/>
</dbReference>
<gene>
    <name evidence="2" type="ORF">GCM10011340_28800</name>
</gene>
<name>A0ABQ3I9Q5_9BACT</name>
<evidence type="ECO:0000313" key="3">
    <source>
        <dbReference type="Proteomes" id="UP000658258"/>
    </source>
</evidence>
<organism evidence="2 3">
    <name type="scientific">Roseivirga thermotolerans</name>
    <dbReference type="NCBI Taxonomy" id="1758176"/>
    <lineage>
        <taxon>Bacteria</taxon>
        <taxon>Pseudomonadati</taxon>
        <taxon>Bacteroidota</taxon>
        <taxon>Cytophagia</taxon>
        <taxon>Cytophagales</taxon>
        <taxon>Roseivirgaceae</taxon>
        <taxon>Roseivirga</taxon>
    </lineage>
</organism>
<accession>A0ABQ3I9Q5</accession>
<dbReference type="SUPFAM" id="SSF52540">
    <property type="entry name" value="P-loop containing nucleoside triphosphate hydrolases"/>
    <property type="match status" value="1"/>
</dbReference>
<dbReference type="Gene3D" id="3.90.320.10">
    <property type="match status" value="1"/>
</dbReference>
<dbReference type="InterPro" id="IPR011335">
    <property type="entry name" value="Restrct_endonuc-II-like"/>
</dbReference>
<sequence>MKTFHQLLVEQFSVSQLGELKNHCFVFPTKRGGVFFKRALLAAHGESNFMLPAILSIEEFVQRMTGLTITDELTLLFHLFKIYQKKDSSLQFDDFYAWGKIILKDYDEIDRYMADAKKIYSALQNIKEIDHVFGYSDEFREIIARYRTLTEKQEKTKLLTEFLKIWKEVGAVYEQYQETLLQEEKAYGGMLYRNLANVLTQESFDHRYVHYHFCGFNALSKSEELIFDALVKSGKAQLYWDADSYYLQEKKEEAGNFLREYTAKWPKSLVFDARSLEVPKQVTLHSVSQNMAQAQLGARLVTELIDRGAKPEETAIVLADEKLLVPLLYAMPAQKHKINVTMGYPMRSTVVFDFVLSYLELMRKARQQEGEWVFHTFDLRPLLANPYAAVFHGGVYQEFSQWAVREKRTKVSQSELTRLIQSSQLSTLWQAEKSWEGLYKALKDYLTAVFYTFKEQNTALTDQEFIYFLLKSLNQLNDYLEGRTDFSLKLIKKIIQEHFRAVKIPFEGEPVQGIQIMGFLETRTLDFKQVVVLSANEGKLPTARNLNSYIPYGLRRVFGLPTFEEQDAIYAYHFKRLMQRAEQIHWVYDNTTEADSSGEKSRFILQQLKRYAPLSHYRVEEKNYEGWITDAAETEVVEVQKSEEVMRLLGRFTTEAGQSKFLSPTSLTNYVTCPLKFYLKNVAGFKEQEDVEEDIDARNLGIVVHEVLEYLYRPWVGRSIGSEQIKLLKAQVEKQLIDSLHRNKIIQDHQQLTGRDLVTKEVMEQLIQKVLDLDMADAPFEVIGLEEDGYEQLVKVEGKGTVRISGTIDRIDEKDGVLRITDYKTGRVDFVPKGRSPKPDEEILELHFNEPKYKSGFQAYLYAVLVRPHVQKPIKVGITTLKSLREGTQWLKGGETLDDAEIEAFSERLQELVQEIYDVSVPFIQTDDLERCSYCEFTRVCKRG</sequence>
<dbReference type="Gene3D" id="3.40.50.300">
    <property type="entry name" value="P-loop containing nucleotide triphosphate hydrolases"/>
    <property type="match status" value="1"/>
</dbReference>
<dbReference type="Gene3D" id="1.10.486.10">
    <property type="entry name" value="PCRA, domain 4"/>
    <property type="match status" value="1"/>
</dbReference>
<protein>
    <recommendedName>
        <fullName evidence="1">PD-(D/E)XK endonuclease-like domain-containing protein</fullName>
    </recommendedName>
</protein>
<dbReference type="SUPFAM" id="SSF52980">
    <property type="entry name" value="Restriction endonuclease-like"/>
    <property type="match status" value="1"/>
</dbReference>
<dbReference type="EMBL" id="BNAG01000004">
    <property type="protein sequence ID" value="GHE71141.1"/>
    <property type="molecule type" value="Genomic_DNA"/>
</dbReference>
<dbReference type="Proteomes" id="UP000658258">
    <property type="component" value="Unassembled WGS sequence"/>
</dbReference>